<dbReference type="Pfam" id="PF06182">
    <property type="entry name" value="ABC2_membrane_6"/>
    <property type="match status" value="1"/>
</dbReference>
<keyword evidence="1" id="KW-0472">Membrane</keyword>
<dbReference type="OrthoDB" id="9788195at2"/>
<evidence type="ECO:0000256" key="1">
    <source>
        <dbReference type="SAM" id="Phobius"/>
    </source>
</evidence>
<dbReference type="Proteomes" id="UP000000370">
    <property type="component" value="Chromosome"/>
</dbReference>
<protein>
    <recommendedName>
        <fullName evidence="4">ABC transporter permease</fullName>
    </recommendedName>
</protein>
<dbReference type="AlphaFoldDB" id="A9KM17"/>
<accession>A9KM17</accession>
<feature type="transmembrane region" description="Helical" evidence="1">
    <location>
        <begin position="148"/>
        <end position="177"/>
    </location>
</feature>
<dbReference type="KEGG" id="cpy:Cphy_0980"/>
<dbReference type="eggNOG" id="COG3694">
    <property type="taxonomic scope" value="Bacteria"/>
</dbReference>
<dbReference type="PANTHER" id="PTHR36833:SF1">
    <property type="entry name" value="INTEGRAL MEMBRANE TRANSPORT PROTEIN"/>
    <property type="match status" value="1"/>
</dbReference>
<feature type="transmembrane region" description="Helical" evidence="1">
    <location>
        <begin position="106"/>
        <end position="136"/>
    </location>
</feature>
<name>A9KM17_LACP7</name>
<organism evidence="2 3">
    <name type="scientific">Lachnoclostridium phytofermentans (strain ATCC 700394 / DSM 18823 / ISDg)</name>
    <name type="common">Clostridium phytofermentans</name>
    <dbReference type="NCBI Taxonomy" id="357809"/>
    <lineage>
        <taxon>Bacteria</taxon>
        <taxon>Bacillati</taxon>
        <taxon>Bacillota</taxon>
        <taxon>Clostridia</taxon>
        <taxon>Lachnospirales</taxon>
        <taxon>Lachnospiraceae</taxon>
    </lineage>
</organism>
<feature type="transmembrane region" description="Helical" evidence="1">
    <location>
        <begin position="238"/>
        <end position="258"/>
    </location>
</feature>
<dbReference type="STRING" id="357809.Cphy_0980"/>
<evidence type="ECO:0008006" key="4">
    <source>
        <dbReference type="Google" id="ProtNLM"/>
    </source>
</evidence>
<dbReference type="HOGENOM" id="CLU_071040_1_1_9"/>
<dbReference type="EMBL" id="CP000885">
    <property type="protein sequence ID" value="ABX41360.1"/>
    <property type="molecule type" value="Genomic_DNA"/>
</dbReference>
<gene>
    <name evidence="2" type="ordered locus">Cphy_0980</name>
</gene>
<evidence type="ECO:0000313" key="2">
    <source>
        <dbReference type="EMBL" id="ABX41360.1"/>
    </source>
</evidence>
<sequence length="270" mass="30990">MKDAITMFFQYSRVTMKSWFQYRVDALLRSLAVFLREATGIVSIVLVLTKFDINGIISWDVDELVFLYSFLFSTYGILIIFFTGLRDFGKTIQDGTFDRFLLRPRGVLFQIIASDADWFAAVGHGVLGVVLFSYAISRIDVVWNLGNILYLATAFIGGILIQGAIFLFFASLSFYFVKASNVRGALFWNLRNLAGYPLSIFPKMIQCMLMYVVPFAFVNYFPAQYLLRNDDLIYYPEVYLYLTPLIGIAMYLGAYCFWRTAIKHYKSTGN</sequence>
<keyword evidence="1" id="KW-0812">Transmembrane</keyword>
<keyword evidence="1" id="KW-1133">Transmembrane helix</keyword>
<dbReference type="RefSeq" id="WP_012199006.1">
    <property type="nucleotide sequence ID" value="NC_010001.1"/>
</dbReference>
<dbReference type="InterPro" id="IPR010390">
    <property type="entry name" value="ABC-2_transporter-like"/>
</dbReference>
<proteinExistence type="predicted"/>
<dbReference type="PANTHER" id="PTHR36833">
    <property type="entry name" value="SLR0610 PROTEIN-RELATED"/>
    <property type="match status" value="1"/>
</dbReference>
<reference evidence="3" key="1">
    <citation type="submission" date="2007-11" db="EMBL/GenBank/DDBJ databases">
        <title>Complete genome sequence of Clostridium phytofermentans ISDg.</title>
        <authorList>
            <person name="Leschine S.B."/>
            <person name="Warnick T.A."/>
            <person name="Blanchard J.L."/>
            <person name="Schnell D.J."/>
            <person name="Petit E.L."/>
            <person name="LaTouf W.G."/>
            <person name="Copeland A."/>
            <person name="Lucas S."/>
            <person name="Lapidus A."/>
            <person name="Barry K."/>
            <person name="Glavina del Rio T."/>
            <person name="Dalin E."/>
            <person name="Tice H."/>
            <person name="Pitluck S."/>
            <person name="Kiss H."/>
            <person name="Brettin T."/>
            <person name="Bruce D."/>
            <person name="Detter J.C."/>
            <person name="Han C."/>
            <person name="Kuske C."/>
            <person name="Schmutz J."/>
            <person name="Larimer F."/>
            <person name="Land M."/>
            <person name="Hauser L."/>
            <person name="Kyrpides N."/>
            <person name="Kim E.A."/>
            <person name="Richardson P."/>
        </authorList>
    </citation>
    <scope>NUCLEOTIDE SEQUENCE [LARGE SCALE GENOMIC DNA]</scope>
    <source>
        <strain evidence="3">ATCC 700394 / DSM 18823 / ISDg</strain>
    </source>
</reference>
<evidence type="ECO:0000313" key="3">
    <source>
        <dbReference type="Proteomes" id="UP000000370"/>
    </source>
</evidence>
<feature type="transmembrane region" description="Helical" evidence="1">
    <location>
        <begin position="66"/>
        <end position="85"/>
    </location>
</feature>
<feature type="transmembrane region" description="Helical" evidence="1">
    <location>
        <begin position="26"/>
        <end position="46"/>
    </location>
</feature>
<feature type="transmembrane region" description="Helical" evidence="1">
    <location>
        <begin position="198"/>
        <end position="218"/>
    </location>
</feature>
<keyword evidence="3" id="KW-1185">Reference proteome</keyword>